<accession>A0AA86SIX6</accession>
<name>A0AA86SIX6_9FABA</name>
<protein>
    <submittedName>
        <fullName evidence="2">Uncharacterized protein</fullName>
    </submittedName>
</protein>
<keyword evidence="3" id="KW-1185">Reference proteome</keyword>
<evidence type="ECO:0000313" key="3">
    <source>
        <dbReference type="Proteomes" id="UP001189624"/>
    </source>
</evidence>
<gene>
    <name evidence="2" type="ORF">AYBTSS11_LOCUS10483</name>
</gene>
<dbReference type="Proteomes" id="UP001189624">
    <property type="component" value="Chromosome 3"/>
</dbReference>
<dbReference type="Gramene" id="rna-AYBTSS11_LOCUS10483">
    <property type="protein sequence ID" value="CAJ1941805.1"/>
    <property type="gene ID" value="gene-AYBTSS11_LOCUS10483"/>
</dbReference>
<reference evidence="2" key="1">
    <citation type="submission" date="2023-10" db="EMBL/GenBank/DDBJ databases">
        <authorList>
            <person name="Domelevo Entfellner J.-B."/>
        </authorList>
    </citation>
    <scope>NUCLEOTIDE SEQUENCE</scope>
</reference>
<organism evidence="2 3">
    <name type="scientific">Sphenostylis stenocarpa</name>
    <dbReference type="NCBI Taxonomy" id="92480"/>
    <lineage>
        <taxon>Eukaryota</taxon>
        <taxon>Viridiplantae</taxon>
        <taxon>Streptophyta</taxon>
        <taxon>Embryophyta</taxon>
        <taxon>Tracheophyta</taxon>
        <taxon>Spermatophyta</taxon>
        <taxon>Magnoliopsida</taxon>
        <taxon>eudicotyledons</taxon>
        <taxon>Gunneridae</taxon>
        <taxon>Pentapetalae</taxon>
        <taxon>rosids</taxon>
        <taxon>fabids</taxon>
        <taxon>Fabales</taxon>
        <taxon>Fabaceae</taxon>
        <taxon>Papilionoideae</taxon>
        <taxon>50 kb inversion clade</taxon>
        <taxon>NPAAA clade</taxon>
        <taxon>indigoferoid/millettioid clade</taxon>
        <taxon>Phaseoleae</taxon>
        <taxon>Sphenostylis</taxon>
    </lineage>
</organism>
<evidence type="ECO:0000313" key="2">
    <source>
        <dbReference type="EMBL" id="CAJ1941805.1"/>
    </source>
</evidence>
<evidence type="ECO:0000256" key="1">
    <source>
        <dbReference type="SAM" id="MobiDB-lite"/>
    </source>
</evidence>
<feature type="region of interest" description="Disordered" evidence="1">
    <location>
        <begin position="34"/>
        <end position="59"/>
    </location>
</feature>
<dbReference type="AlphaFoldDB" id="A0AA86SIX6"/>
<dbReference type="EMBL" id="OY731400">
    <property type="protein sequence ID" value="CAJ1941805.1"/>
    <property type="molecule type" value="Genomic_DNA"/>
</dbReference>
<proteinExistence type="predicted"/>
<sequence length="104" mass="12169">MPTHSDPRSQQLLTHINWKQRKNKKAREGENKIKIRMRSNEEEEAKNPCEREKQKKMESKRKRACFAYVLPIHGNALSQFIHIAVISDLTNTFGNADLLKNKPE</sequence>
<feature type="compositionally biased region" description="Basic and acidic residues" evidence="1">
    <location>
        <begin position="45"/>
        <end position="57"/>
    </location>
</feature>